<name>A0AAD9VAY9_ACRCE</name>
<evidence type="ECO:0000313" key="3">
    <source>
        <dbReference type="Proteomes" id="UP001249851"/>
    </source>
</evidence>
<comment type="caution">
    <text evidence="2">The sequence shown here is derived from an EMBL/GenBank/DDBJ whole genome shotgun (WGS) entry which is preliminary data.</text>
</comment>
<evidence type="ECO:0000313" key="2">
    <source>
        <dbReference type="EMBL" id="KAK2567664.1"/>
    </source>
</evidence>
<dbReference type="EMBL" id="JARQWQ010000014">
    <property type="protein sequence ID" value="KAK2567664.1"/>
    <property type="molecule type" value="Genomic_DNA"/>
</dbReference>
<proteinExistence type="predicted"/>
<feature type="transmembrane region" description="Helical" evidence="1">
    <location>
        <begin position="110"/>
        <end position="134"/>
    </location>
</feature>
<organism evidence="2 3">
    <name type="scientific">Acropora cervicornis</name>
    <name type="common">Staghorn coral</name>
    <dbReference type="NCBI Taxonomy" id="6130"/>
    <lineage>
        <taxon>Eukaryota</taxon>
        <taxon>Metazoa</taxon>
        <taxon>Cnidaria</taxon>
        <taxon>Anthozoa</taxon>
        <taxon>Hexacorallia</taxon>
        <taxon>Scleractinia</taxon>
        <taxon>Astrocoeniina</taxon>
        <taxon>Acroporidae</taxon>
        <taxon>Acropora</taxon>
    </lineage>
</organism>
<sequence>MSFLNSRIKPQLPLTNSIVKPELKTTFHETKPTVLNPDMGKKTARRDCQNTMQHQHSLYSITRVKEYSSDDLTVFVNRKTTPTPKLVSWTTEEKEPLPLVRSRNHRGDRVILLVLCLMCAAALGLSLLMLFGVLRPHCPPDTKIESNTSASNASETVAGDSLLSKNIREFKEQVITDLKIRKELEDIKGKYEQIKAKEL</sequence>
<accession>A0AAD9VAY9</accession>
<protein>
    <submittedName>
        <fullName evidence="2">Uncharacterized protein</fullName>
    </submittedName>
</protein>
<keyword evidence="3" id="KW-1185">Reference proteome</keyword>
<gene>
    <name evidence="2" type="ORF">P5673_008517</name>
</gene>
<dbReference type="Proteomes" id="UP001249851">
    <property type="component" value="Unassembled WGS sequence"/>
</dbReference>
<evidence type="ECO:0000256" key="1">
    <source>
        <dbReference type="SAM" id="Phobius"/>
    </source>
</evidence>
<keyword evidence="1" id="KW-1133">Transmembrane helix</keyword>
<keyword evidence="1" id="KW-0812">Transmembrane</keyword>
<reference evidence="2" key="2">
    <citation type="journal article" date="2023" name="Science">
        <title>Genomic signatures of disease resistance in endangered staghorn corals.</title>
        <authorList>
            <person name="Vollmer S.V."/>
            <person name="Selwyn J.D."/>
            <person name="Despard B.A."/>
            <person name="Roesel C.L."/>
        </authorList>
    </citation>
    <scope>NUCLEOTIDE SEQUENCE</scope>
    <source>
        <strain evidence="2">K2</strain>
    </source>
</reference>
<dbReference type="AlphaFoldDB" id="A0AAD9VAY9"/>
<reference evidence="2" key="1">
    <citation type="journal article" date="2023" name="G3 (Bethesda)">
        <title>Whole genome assembly and annotation of the endangered Caribbean coral Acropora cervicornis.</title>
        <authorList>
            <person name="Selwyn J.D."/>
            <person name="Vollmer S.V."/>
        </authorList>
    </citation>
    <scope>NUCLEOTIDE SEQUENCE</scope>
    <source>
        <strain evidence="2">K2</strain>
    </source>
</reference>
<keyword evidence="1" id="KW-0472">Membrane</keyword>